<gene>
    <name evidence="3" type="ORF">MUG84_00210</name>
</gene>
<name>A0A9X1WJJ6_9BACL</name>
<dbReference type="Pfam" id="PF18818">
    <property type="entry name" value="MPTase-PolyVal"/>
    <property type="match status" value="1"/>
</dbReference>
<comment type="caution">
    <text evidence="3">The sequence shown here is derived from an EMBL/GenBank/DDBJ whole genome shotgun (WGS) entry which is preliminary data.</text>
</comment>
<dbReference type="AlphaFoldDB" id="A0A9X1WJJ6"/>
<keyword evidence="4" id="KW-1185">Reference proteome</keyword>
<dbReference type="InterPro" id="IPR041459">
    <property type="entry name" value="MPTase-PolyVal"/>
</dbReference>
<dbReference type="PIRSF" id="PIRSF037112">
    <property type="entry name" value="Antirestriction_ArdC"/>
    <property type="match status" value="1"/>
</dbReference>
<dbReference type="RefSeq" id="WP_244717383.1">
    <property type="nucleotide sequence ID" value="NZ_JALIRP010000001.1"/>
</dbReference>
<protein>
    <submittedName>
        <fullName evidence="3">Zincin-like metallopeptidase domain-containing protein</fullName>
    </submittedName>
</protein>
<dbReference type="Pfam" id="PF08401">
    <property type="entry name" value="ArdcN"/>
    <property type="match status" value="1"/>
</dbReference>
<proteinExistence type="predicted"/>
<evidence type="ECO:0000313" key="4">
    <source>
        <dbReference type="Proteomes" id="UP001139347"/>
    </source>
</evidence>
<evidence type="ECO:0000313" key="3">
    <source>
        <dbReference type="EMBL" id="MCJ8010163.1"/>
    </source>
</evidence>
<organism evidence="3 4">
    <name type="scientific">Paenibacillus mangrovi</name>
    <dbReference type="NCBI Taxonomy" id="2931978"/>
    <lineage>
        <taxon>Bacteria</taxon>
        <taxon>Bacillati</taxon>
        <taxon>Bacillota</taxon>
        <taxon>Bacilli</taxon>
        <taxon>Bacillales</taxon>
        <taxon>Paenibacillaceae</taxon>
        <taxon>Paenibacillus</taxon>
    </lineage>
</organism>
<dbReference type="EMBL" id="JALIRP010000001">
    <property type="protein sequence ID" value="MCJ8010163.1"/>
    <property type="molecule type" value="Genomic_DNA"/>
</dbReference>
<evidence type="ECO:0000259" key="2">
    <source>
        <dbReference type="Pfam" id="PF18818"/>
    </source>
</evidence>
<evidence type="ECO:0000259" key="1">
    <source>
        <dbReference type="Pfam" id="PF08401"/>
    </source>
</evidence>
<feature type="domain" description="N-terminal" evidence="1">
    <location>
        <begin position="4"/>
        <end position="104"/>
    </location>
</feature>
<dbReference type="InterPro" id="IPR013610">
    <property type="entry name" value="ArdC_N"/>
</dbReference>
<dbReference type="Proteomes" id="UP001139347">
    <property type="component" value="Unassembled WGS sequence"/>
</dbReference>
<sequence length="276" mass="31441">MSMKIYDMVTERIINQLEKGIVPWRRPWKIGTAVNWKTQKSYRGINTLLLEPGEYASFKQVTEAGGKVKKGEKGHIVVFWTWLEKEDENGEMTKIPYLRYYTVFEVSKQCEGLQSKRNEQSFKHDLIEEAERICEGYKNAPLVRFSSGRAFYVPAQDYISVPPICDYEKPEEYYSTLFHEHMHSTGHSNRLNRQGITEIAAFGSETYSKEELVAEIGAAMLCSFAGIDNSTIDNSVAYIGGWLRKLRSDNKMIIQAAGQAQKGVDHILGVKFDEGG</sequence>
<dbReference type="GO" id="GO:0003697">
    <property type="term" value="F:single-stranded DNA binding"/>
    <property type="evidence" value="ECO:0007669"/>
    <property type="project" value="InterPro"/>
</dbReference>
<reference evidence="3" key="1">
    <citation type="submission" date="2022-04" db="EMBL/GenBank/DDBJ databases">
        <title>Paenibacillus mangrovi sp. nov., a novel endophytic bacterium isolated from bark of Kandelia candel.</title>
        <authorList>
            <person name="Tuo L."/>
        </authorList>
    </citation>
    <scope>NUCLEOTIDE SEQUENCE</scope>
    <source>
        <strain evidence="3">KQZ6P-2</strain>
    </source>
</reference>
<feature type="domain" description="Polyvalent protein metallopeptidase" evidence="2">
    <location>
        <begin position="143"/>
        <end position="258"/>
    </location>
</feature>
<accession>A0A9X1WJJ6</accession>
<dbReference type="InterPro" id="IPR017113">
    <property type="entry name" value="Antirestriction_ArdC"/>
</dbReference>